<feature type="domain" description="EF-hand" evidence="3">
    <location>
        <begin position="13"/>
        <end position="48"/>
    </location>
</feature>
<reference evidence="5" key="1">
    <citation type="submission" date="2025-08" db="UniProtKB">
        <authorList>
            <consortium name="RefSeq"/>
        </authorList>
    </citation>
    <scope>IDENTIFICATION</scope>
</reference>
<organism evidence="4 5">
    <name type="scientific">Elaeis guineensis var. tenera</name>
    <name type="common">Oil palm</name>
    <dbReference type="NCBI Taxonomy" id="51953"/>
    <lineage>
        <taxon>Eukaryota</taxon>
        <taxon>Viridiplantae</taxon>
        <taxon>Streptophyta</taxon>
        <taxon>Embryophyta</taxon>
        <taxon>Tracheophyta</taxon>
        <taxon>Spermatophyta</taxon>
        <taxon>Magnoliopsida</taxon>
        <taxon>Liliopsida</taxon>
        <taxon>Arecaceae</taxon>
        <taxon>Arecoideae</taxon>
        <taxon>Cocoseae</taxon>
        <taxon>Elaeidinae</taxon>
        <taxon>Elaeis</taxon>
    </lineage>
</organism>
<dbReference type="KEGG" id="egu:105048683"/>
<evidence type="ECO:0000259" key="3">
    <source>
        <dbReference type="PROSITE" id="PS50222"/>
    </source>
</evidence>
<dbReference type="Pfam" id="PF00036">
    <property type="entry name" value="EF-hand_1"/>
    <property type="match status" value="1"/>
</dbReference>
<dbReference type="GO" id="GO:0005509">
    <property type="term" value="F:calcium ion binding"/>
    <property type="evidence" value="ECO:0007669"/>
    <property type="project" value="InterPro"/>
</dbReference>
<dbReference type="Proteomes" id="UP000504607">
    <property type="component" value="Chromosome 7"/>
</dbReference>
<evidence type="ECO:0000313" key="4">
    <source>
        <dbReference type="Proteomes" id="UP000504607"/>
    </source>
</evidence>
<dbReference type="RefSeq" id="XP_010926387.1">
    <property type="nucleotide sequence ID" value="XM_010928085.3"/>
</dbReference>
<dbReference type="InterPro" id="IPR011992">
    <property type="entry name" value="EF-hand-dom_pair"/>
</dbReference>
<dbReference type="InterPro" id="IPR018247">
    <property type="entry name" value="EF_Hand_1_Ca_BS"/>
</dbReference>
<proteinExistence type="predicted"/>
<dbReference type="PANTHER" id="PTHR23050">
    <property type="entry name" value="CALCIUM BINDING PROTEIN"/>
    <property type="match status" value="1"/>
</dbReference>
<keyword evidence="2" id="KW-0106">Calcium</keyword>
<dbReference type="SMART" id="SM00054">
    <property type="entry name" value="EFh"/>
    <property type="match status" value="1"/>
</dbReference>
<evidence type="ECO:0000256" key="2">
    <source>
        <dbReference type="ARBA" id="ARBA00022837"/>
    </source>
</evidence>
<sequence>MAIKNTRSVDDEMTVEDFKEWLKNFDKDKDGRISRAELREAIRSKGVRFTTWKSSRGIRQADSNHNGFIDDAEIDNLVAFAQKNLGMKIVPY</sequence>
<dbReference type="AlphaFoldDB" id="A0A6I9RGL3"/>
<dbReference type="InterPro" id="IPR002048">
    <property type="entry name" value="EF_hand_dom"/>
</dbReference>
<dbReference type="PROSITE" id="PS50222">
    <property type="entry name" value="EF_HAND_2"/>
    <property type="match status" value="1"/>
</dbReference>
<gene>
    <name evidence="5" type="primary">LOC105048683</name>
</gene>
<dbReference type="SUPFAM" id="SSF47473">
    <property type="entry name" value="EF-hand"/>
    <property type="match status" value="1"/>
</dbReference>
<dbReference type="GeneID" id="105048683"/>
<keyword evidence="4" id="KW-1185">Reference proteome</keyword>
<dbReference type="PROSITE" id="PS00018">
    <property type="entry name" value="EF_HAND_1"/>
    <property type="match status" value="2"/>
</dbReference>
<dbReference type="InterPro" id="IPR050145">
    <property type="entry name" value="Centrin_CML-like"/>
</dbReference>
<accession>A0A6I9RGL3</accession>
<dbReference type="Pfam" id="PF13202">
    <property type="entry name" value="EF-hand_5"/>
    <property type="match status" value="1"/>
</dbReference>
<protein>
    <submittedName>
        <fullName evidence="5">Calmodulin-like</fullName>
    </submittedName>
</protein>
<name>A0A6I9RGL3_ELAGV</name>
<keyword evidence="1" id="KW-0677">Repeat</keyword>
<evidence type="ECO:0000256" key="1">
    <source>
        <dbReference type="ARBA" id="ARBA00022737"/>
    </source>
</evidence>
<evidence type="ECO:0000313" key="5">
    <source>
        <dbReference type="RefSeq" id="XP_010926387.1"/>
    </source>
</evidence>
<dbReference type="OrthoDB" id="26525at2759"/>
<dbReference type="InParanoid" id="A0A6I9RGL3"/>
<dbReference type="Gene3D" id="1.10.238.10">
    <property type="entry name" value="EF-hand"/>
    <property type="match status" value="1"/>
</dbReference>